<protein>
    <submittedName>
        <fullName evidence="1">Uncharacterized protein</fullName>
    </submittedName>
</protein>
<evidence type="ECO:0000313" key="1">
    <source>
        <dbReference type="EMBL" id="QHT36362.1"/>
    </source>
</evidence>
<reference evidence="1" key="1">
    <citation type="journal article" date="2020" name="Nature">
        <title>Giant virus diversity and host interactions through global metagenomics.</title>
        <authorList>
            <person name="Schulz F."/>
            <person name="Roux S."/>
            <person name="Paez-Espino D."/>
            <person name="Jungbluth S."/>
            <person name="Walsh D.A."/>
            <person name="Denef V.J."/>
            <person name="McMahon K.D."/>
            <person name="Konstantinidis K.T."/>
            <person name="Eloe-Fadrosh E.A."/>
            <person name="Kyrpides N.C."/>
            <person name="Woyke T."/>
        </authorList>
    </citation>
    <scope>NUCLEOTIDE SEQUENCE</scope>
    <source>
        <strain evidence="1">GVMAG-S-ERX555931-87</strain>
    </source>
</reference>
<sequence>MTYGDIEHKHYVETLSPYDRHIQLAFEKKIEVLMLYKTLNKSEEVYLNEESINKAIQWFTQNIKK</sequence>
<proteinExistence type="predicted"/>
<organism evidence="1">
    <name type="scientific">viral metagenome</name>
    <dbReference type="NCBI Taxonomy" id="1070528"/>
    <lineage>
        <taxon>unclassified sequences</taxon>
        <taxon>metagenomes</taxon>
        <taxon>organismal metagenomes</taxon>
    </lineage>
</organism>
<accession>A0A6C0F5B1</accession>
<dbReference type="AlphaFoldDB" id="A0A6C0F5B1"/>
<name>A0A6C0F5B1_9ZZZZ</name>
<dbReference type="EMBL" id="MN738741">
    <property type="protein sequence ID" value="QHT36362.1"/>
    <property type="molecule type" value="Genomic_DNA"/>
</dbReference>